<keyword evidence="3" id="KW-0819">tRNA processing</keyword>
<keyword evidence="11" id="KW-1185">Reference proteome</keyword>
<dbReference type="Gene3D" id="1.25.10.10">
    <property type="entry name" value="Leucine-rich Repeat Variant"/>
    <property type="match status" value="1"/>
</dbReference>
<keyword evidence="2" id="KW-0963">Cytoplasm</keyword>
<dbReference type="InterPro" id="IPR013542">
    <property type="entry name" value="QueG_DUF1730"/>
</dbReference>
<dbReference type="Pfam" id="PF08331">
    <property type="entry name" value="QueG_DUF1730"/>
    <property type="match status" value="1"/>
</dbReference>
<proteinExistence type="predicted"/>
<dbReference type="GO" id="GO:0052693">
    <property type="term" value="F:epoxyqueuosine reductase activity"/>
    <property type="evidence" value="ECO:0007669"/>
    <property type="project" value="TreeGrafter"/>
</dbReference>
<dbReference type="EMBL" id="CP009170">
    <property type="protein sequence ID" value="AIS52796.1"/>
    <property type="molecule type" value="Genomic_DNA"/>
</dbReference>
<dbReference type="NCBIfam" id="TIGR00276">
    <property type="entry name" value="tRNA epoxyqueuosine(34) reductase QueG"/>
    <property type="match status" value="1"/>
</dbReference>
<sequence length="380" mass="43383">MECITKEQIRDFAREIGIDLVGFAKPDCLKEDQERLKEREALGLSCSIEERDVLKRISPEFILPEVKSIITIAVSYNVDYDIRHSNRSYGIISRSSWGIDYHKVLKEKMEKLSEFIKSKCQEVKTVCLVDNNPLLEREIAYHAGIGWFGKNGLIINDEYGSYIFLGEILINKYFEPDAPQKTKCGDCNLCIKACPTNAIAEPYIIDTNKCLSYITVKKGKIEEKIAKKMGRRIYGCDTCQQVCPFNKRAKKVVRPEFVPDKLLPRHDLIEILNMSKKEFAEIFGPTSSSWRGKSIIIRNAIIACVNTKEKSCIEPIKNLLKSQSPLLRGYSAWALSHLCEKEILSEIEDALLKEKDEMAKKMMIEALNKLKGDKIENNKG</sequence>
<dbReference type="PANTHER" id="PTHR30002">
    <property type="entry name" value="EPOXYQUEUOSINE REDUCTASE"/>
    <property type="match status" value="1"/>
</dbReference>
<dbReference type="GO" id="GO:0008616">
    <property type="term" value="P:tRNA queuosine(34) biosynthetic process"/>
    <property type="evidence" value="ECO:0007669"/>
    <property type="project" value="UniProtKB-KW"/>
</dbReference>
<dbReference type="eggNOG" id="COG1600">
    <property type="taxonomic scope" value="Bacteria"/>
</dbReference>
<dbReference type="GO" id="GO:0046872">
    <property type="term" value="F:metal ion binding"/>
    <property type="evidence" value="ECO:0007669"/>
    <property type="project" value="UniProtKB-KW"/>
</dbReference>
<evidence type="ECO:0000313" key="11">
    <source>
        <dbReference type="Proteomes" id="UP000029669"/>
    </source>
</evidence>
<dbReference type="Proteomes" id="UP000029669">
    <property type="component" value="Chromosome"/>
</dbReference>
<keyword evidence="6 10" id="KW-0560">Oxidoreductase</keyword>
<protein>
    <submittedName>
        <fullName evidence="10">Epoxyqueuosine reductase QueG</fullName>
        <ecNumber evidence="10">1.1.-.-</ecNumber>
    </submittedName>
</protein>
<keyword evidence="7" id="KW-0408">Iron</keyword>
<name>A0A097ASJ4_THEKI</name>
<evidence type="ECO:0000256" key="3">
    <source>
        <dbReference type="ARBA" id="ARBA00022694"/>
    </source>
</evidence>
<dbReference type="PROSITE" id="PS00198">
    <property type="entry name" value="4FE4S_FER_1"/>
    <property type="match status" value="1"/>
</dbReference>
<dbReference type="KEGG" id="tki:TKV_c16420"/>
<organism evidence="10 11">
    <name type="scientific">Thermoanaerobacter kivui</name>
    <name type="common">Acetogenium kivui</name>
    <dbReference type="NCBI Taxonomy" id="2325"/>
    <lineage>
        <taxon>Bacteria</taxon>
        <taxon>Bacillati</taxon>
        <taxon>Bacillota</taxon>
        <taxon>Clostridia</taxon>
        <taxon>Thermoanaerobacterales</taxon>
        <taxon>Thermoanaerobacteraceae</taxon>
        <taxon>Thermoanaerobacter</taxon>
    </lineage>
</organism>
<dbReference type="STRING" id="2325.TKV_c16420"/>
<feature type="domain" description="4Fe-4S ferredoxin-type" evidence="9">
    <location>
        <begin position="174"/>
        <end position="204"/>
    </location>
</feature>
<dbReference type="InterPro" id="IPR016024">
    <property type="entry name" value="ARM-type_fold"/>
</dbReference>
<dbReference type="SUPFAM" id="SSF48371">
    <property type="entry name" value="ARM repeat"/>
    <property type="match status" value="1"/>
</dbReference>
<keyword evidence="8" id="KW-0411">Iron-sulfur</keyword>
<evidence type="ECO:0000256" key="2">
    <source>
        <dbReference type="ARBA" id="ARBA00022490"/>
    </source>
</evidence>
<evidence type="ECO:0000259" key="9">
    <source>
        <dbReference type="PROSITE" id="PS51379"/>
    </source>
</evidence>
<dbReference type="InterPro" id="IPR017900">
    <property type="entry name" value="4Fe4S_Fe_S_CS"/>
</dbReference>
<dbReference type="InterPro" id="IPR011989">
    <property type="entry name" value="ARM-like"/>
</dbReference>
<dbReference type="Gene3D" id="3.30.70.20">
    <property type="match status" value="1"/>
</dbReference>
<evidence type="ECO:0000256" key="4">
    <source>
        <dbReference type="ARBA" id="ARBA00022723"/>
    </source>
</evidence>
<evidence type="ECO:0000256" key="7">
    <source>
        <dbReference type="ARBA" id="ARBA00023004"/>
    </source>
</evidence>
<dbReference type="HOGENOM" id="CLU_030790_2_0_9"/>
<evidence type="ECO:0000313" key="10">
    <source>
        <dbReference type="EMBL" id="AIS52796.1"/>
    </source>
</evidence>
<dbReference type="EC" id="1.1.-.-" evidence="10"/>
<reference evidence="11" key="1">
    <citation type="journal article" date="2015" name="Genome Announc.">
        <title>Whole-Genome Sequences of 80 Environmental and Clinical Isolates of Burkholderia pseudomallei.</title>
        <authorList>
            <person name="Johnson S.L."/>
            <person name="Baker A.L."/>
            <person name="Chain P.S."/>
            <person name="Currie B.J."/>
            <person name="Daligault H.E."/>
            <person name="Davenport K.W."/>
            <person name="Davis C.B."/>
            <person name="Inglis T.J."/>
            <person name="Kaestli M."/>
            <person name="Koren S."/>
            <person name="Mayo M."/>
            <person name="Merritt A.J."/>
            <person name="Price E.P."/>
            <person name="Sarovich D.S."/>
            <person name="Warner J."/>
            <person name="Rosovitz M.J."/>
        </authorList>
    </citation>
    <scope>NUCLEOTIDE SEQUENCE [LARGE SCALE GENOMIC DNA]</scope>
    <source>
        <strain evidence="11">DSM 2030</strain>
    </source>
</reference>
<evidence type="ECO:0000256" key="5">
    <source>
        <dbReference type="ARBA" id="ARBA00022785"/>
    </source>
</evidence>
<dbReference type="Pfam" id="PF13484">
    <property type="entry name" value="Fer4_16"/>
    <property type="match status" value="1"/>
</dbReference>
<keyword evidence="1" id="KW-0004">4Fe-4S</keyword>
<evidence type="ECO:0000256" key="6">
    <source>
        <dbReference type="ARBA" id="ARBA00023002"/>
    </source>
</evidence>
<dbReference type="InterPro" id="IPR004453">
    <property type="entry name" value="QueG"/>
</dbReference>
<dbReference type="PANTHER" id="PTHR30002:SF4">
    <property type="entry name" value="EPOXYQUEUOSINE REDUCTASE"/>
    <property type="match status" value="1"/>
</dbReference>
<dbReference type="PROSITE" id="PS51379">
    <property type="entry name" value="4FE4S_FER_2"/>
    <property type="match status" value="1"/>
</dbReference>
<accession>A0A097ASJ4</accession>
<dbReference type="GO" id="GO:0051539">
    <property type="term" value="F:4 iron, 4 sulfur cluster binding"/>
    <property type="evidence" value="ECO:0007669"/>
    <property type="project" value="UniProtKB-KW"/>
</dbReference>
<dbReference type="SUPFAM" id="SSF46548">
    <property type="entry name" value="alpha-helical ferredoxin"/>
    <property type="match status" value="1"/>
</dbReference>
<dbReference type="RefSeq" id="WP_049685491.1">
    <property type="nucleotide sequence ID" value="NZ_CP009170.1"/>
</dbReference>
<gene>
    <name evidence="10" type="primary">queG</name>
    <name evidence="10" type="ORF">TKV_c16420</name>
</gene>
<keyword evidence="5" id="KW-0671">Queuosine biosynthesis</keyword>
<evidence type="ECO:0000256" key="1">
    <source>
        <dbReference type="ARBA" id="ARBA00022485"/>
    </source>
</evidence>
<dbReference type="AlphaFoldDB" id="A0A097ASJ4"/>
<dbReference type="OrthoDB" id="9784571at2"/>
<evidence type="ECO:0000256" key="8">
    <source>
        <dbReference type="ARBA" id="ARBA00023014"/>
    </source>
</evidence>
<keyword evidence="4" id="KW-0479">Metal-binding</keyword>
<dbReference type="InterPro" id="IPR017896">
    <property type="entry name" value="4Fe4S_Fe-S-bd"/>
</dbReference>